<proteinExistence type="predicted"/>
<dbReference type="EMBL" id="JBEDUW010000007">
    <property type="protein sequence ID" value="KAK9911278.1"/>
    <property type="molecule type" value="Genomic_DNA"/>
</dbReference>
<comment type="caution">
    <text evidence="2">The sequence shown here is derived from an EMBL/GenBank/DDBJ whole genome shotgun (WGS) entry which is preliminary data.</text>
</comment>
<sequence length="157" mass="16916">MKPCRELSQSPLITCNHQFIVQSSNHSIPVDTAALQTTIDFQAITAGAAQMPLHASLSCTVTEKKESERRERPKIEGRKGNERIGIQPSLTQAPRRCCSPHEPVLISPPSNLASSPLVNPSAPPCAQPRRATSDLSHQALPLLANADETSRCCTVSS</sequence>
<feature type="compositionally biased region" description="Basic and acidic residues" evidence="1">
    <location>
        <begin position="62"/>
        <end position="82"/>
    </location>
</feature>
<feature type="region of interest" description="Disordered" evidence="1">
    <location>
        <begin position="109"/>
        <end position="134"/>
    </location>
</feature>
<dbReference type="Proteomes" id="UP001457282">
    <property type="component" value="Unassembled WGS sequence"/>
</dbReference>
<keyword evidence="3" id="KW-1185">Reference proteome</keyword>
<dbReference type="AlphaFoldDB" id="A0AAW1VSC2"/>
<gene>
    <name evidence="2" type="ORF">M0R45_035199</name>
</gene>
<name>A0AAW1VSC2_RUBAR</name>
<protein>
    <submittedName>
        <fullName evidence="2">Uncharacterized protein</fullName>
    </submittedName>
</protein>
<evidence type="ECO:0000313" key="3">
    <source>
        <dbReference type="Proteomes" id="UP001457282"/>
    </source>
</evidence>
<evidence type="ECO:0000256" key="1">
    <source>
        <dbReference type="SAM" id="MobiDB-lite"/>
    </source>
</evidence>
<evidence type="ECO:0000313" key="2">
    <source>
        <dbReference type="EMBL" id="KAK9911278.1"/>
    </source>
</evidence>
<feature type="region of interest" description="Disordered" evidence="1">
    <location>
        <begin position="60"/>
        <end position="97"/>
    </location>
</feature>
<accession>A0AAW1VSC2</accession>
<reference evidence="2 3" key="1">
    <citation type="journal article" date="2023" name="G3 (Bethesda)">
        <title>A chromosome-length genome assembly and annotation of blackberry (Rubus argutus, cv. 'Hillquist').</title>
        <authorList>
            <person name="Bruna T."/>
            <person name="Aryal R."/>
            <person name="Dudchenko O."/>
            <person name="Sargent D.J."/>
            <person name="Mead D."/>
            <person name="Buti M."/>
            <person name="Cavallini A."/>
            <person name="Hytonen T."/>
            <person name="Andres J."/>
            <person name="Pham M."/>
            <person name="Weisz D."/>
            <person name="Mascagni F."/>
            <person name="Usai G."/>
            <person name="Natali L."/>
            <person name="Bassil N."/>
            <person name="Fernandez G.E."/>
            <person name="Lomsadze A."/>
            <person name="Armour M."/>
            <person name="Olukolu B."/>
            <person name="Poorten T."/>
            <person name="Britton C."/>
            <person name="Davik J."/>
            <person name="Ashrafi H."/>
            <person name="Aiden E.L."/>
            <person name="Borodovsky M."/>
            <person name="Worthington M."/>
        </authorList>
    </citation>
    <scope>NUCLEOTIDE SEQUENCE [LARGE SCALE GENOMIC DNA]</scope>
    <source>
        <strain evidence="2">PI 553951</strain>
    </source>
</reference>
<feature type="compositionally biased region" description="Polar residues" evidence="1">
    <location>
        <begin position="109"/>
        <end position="118"/>
    </location>
</feature>
<organism evidence="2 3">
    <name type="scientific">Rubus argutus</name>
    <name type="common">Southern blackberry</name>
    <dbReference type="NCBI Taxonomy" id="59490"/>
    <lineage>
        <taxon>Eukaryota</taxon>
        <taxon>Viridiplantae</taxon>
        <taxon>Streptophyta</taxon>
        <taxon>Embryophyta</taxon>
        <taxon>Tracheophyta</taxon>
        <taxon>Spermatophyta</taxon>
        <taxon>Magnoliopsida</taxon>
        <taxon>eudicotyledons</taxon>
        <taxon>Gunneridae</taxon>
        <taxon>Pentapetalae</taxon>
        <taxon>rosids</taxon>
        <taxon>fabids</taxon>
        <taxon>Rosales</taxon>
        <taxon>Rosaceae</taxon>
        <taxon>Rosoideae</taxon>
        <taxon>Rosoideae incertae sedis</taxon>
        <taxon>Rubus</taxon>
    </lineage>
</organism>